<feature type="domain" description="RING-type" evidence="4">
    <location>
        <begin position="148"/>
        <end position="187"/>
    </location>
</feature>
<dbReference type="PANTHER" id="PTHR46200:SF1">
    <property type="entry name" value="GATOR COMPLEX PROTEIN WDR24"/>
    <property type="match status" value="1"/>
</dbReference>
<dbReference type="GO" id="GO:0005774">
    <property type="term" value="C:vacuolar membrane"/>
    <property type="evidence" value="ECO:0007669"/>
    <property type="project" value="TreeGrafter"/>
</dbReference>
<keyword evidence="1" id="KW-0853">WD repeat</keyword>
<organism evidence="5 6">
    <name type="scientific">Lachancea dasiensis</name>
    <dbReference type="NCBI Taxonomy" id="1072105"/>
    <lineage>
        <taxon>Eukaryota</taxon>
        <taxon>Fungi</taxon>
        <taxon>Dikarya</taxon>
        <taxon>Ascomycota</taxon>
        <taxon>Saccharomycotina</taxon>
        <taxon>Saccharomycetes</taxon>
        <taxon>Saccharomycetales</taxon>
        <taxon>Saccharomycetaceae</taxon>
        <taxon>Lachancea</taxon>
    </lineage>
</organism>
<dbReference type="PANTHER" id="PTHR46200">
    <property type="entry name" value="GATOR COMPLEX PROTEIN WDR24"/>
    <property type="match status" value="1"/>
</dbReference>
<dbReference type="Proteomes" id="UP000190274">
    <property type="component" value="Chromosome D"/>
</dbReference>
<dbReference type="GO" id="GO:0008270">
    <property type="term" value="F:zinc ion binding"/>
    <property type="evidence" value="ECO:0007669"/>
    <property type="project" value="UniProtKB-KW"/>
</dbReference>
<dbReference type="GO" id="GO:0016239">
    <property type="term" value="P:positive regulation of macroautophagy"/>
    <property type="evidence" value="ECO:0007669"/>
    <property type="project" value="TreeGrafter"/>
</dbReference>
<evidence type="ECO:0000256" key="2">
    <source>
        <dbReference type="ARBA" id="ARBA00022737"/>
    </source>
</evidence>
<evidence type="ECO:0000256" key="1">
    <source>
        <dbReference type="ARBA" id="ARBA00022574"/>
    </source>
</evidence>
<evidence type="ECO:0000256" key="3">
    <source>
        <dbReference type="PROSITE-ProRule" id="PRU00175"/>
    </source>
</evidence>
<dbReference type="Pfam" id="PF17120">
    <property type="entry name" value="zf-RING_16"/>
    <property type="match status" value="1"/>
</dbReference>
<dbReference type="InterPro" id="IPR049566">
    <property type="entry name" value="WDR59_RTC1-like_RING_Znf"/>
</dbReference>
<dbReference type="SUPFAM" id="SSF57850">
    <property type="entry name" value="RING/U-box"/>
    <property type="match status" value="1"/>
</dbReference>
<dbReference type="EMBL" id="LT598454">
    <property type="protein sequence ID" value="SCU84243.1"/>
    <property type="molecule type" value="Genomic_DNA"/>
</dbReference>
<dbReference type="AlphaFoldDB" id="A0A1G4J3L1"/>
<gene>
    <name evidence="5" type="ORF">LADA_0D00650G</name>
</gene>
<keyword evidence="6" id="KW-1185">Reference proteome</keyword>
<name>A0A1G4J3L1_9SACH</name>
<dbReference type="GO" id="GO:0005829">
    <property type="term" value="C:cytosol"/>
    <property type="evidence" value="ECO:0007669"/>
    <property type="project" value="TreeGrafter"/>
</dbReference>
<keyword evidence="3" id="KW-0862">Zinc</keyword>
<keyword evidence="2" id="KW-0677">Repeat</keyword>
<dbReference type="Gene3D" id="3.30.40.10">
    <property type="entry name" value="Zinc/RING finger domain, C3HC4 (zinc finger)"/>
    <property type="match status" value="1"/>
</dbReference>
<protein>
    <submittedName>
        <fullName evidence="5">LADA_0D00650g1_1</fullName>
    </submittedName>
</protein>
<evidence type="ECO:0000259" key="4">
    <source>
        <dbReference type="PROSITE" id="PS50089"/>
    </source>
</evidence>
<evidence type="ECO:0000313" key="6">
    <source>
        <dbReference type="Proteomes" id="UP000190274"/>
    </source>
</evidence>
<keyword evidence="3" id="KW-0863">Zinc-finger</keyword>
<dbReference type="InterPro" id="IPR013083">
    <property type="entry name" value="Znf_RING/FYVE/PHD"/>
</dbReference>
<reference evidence="5 6" key="1">
    <citation type="submission" date="2016-03" db="EMBL/GenBank/DDBJ databases">
        <authorList>
            <person name="Devillers H."/>
        </authorList>
    </citation>
    <scope>NUCLEOTIDE SEQUENCE [LARGE SCALE GENOMIC DNA]</scope>
    <source>
        <strain evidence="5">CBS 10888</strain>
    </source>
</reference>
<accession>A0A1G4J3L1</accession>
<dbReference type="GO" id="GO:0061700">
    <property type="term" value="C:GATOR2 complex"/>
    <property type="evidence" value="ECO:0007669"/>
    <property type="project" value="TreeGrafter"/>
</dbReference>
<dbReference type="OrthoDB" id="60955at2759"/>
<sequence>MLKFQRKTAAAPPWDAPRLITKIFEQSVQTGNILLTITIILLFQTTFHVTTTVVVKDALAEFVNVLHKYELFEIAADLLKYCPWDDILGMGSGQSVIRMFCENCKKLLVNEKSKEMFTEEWQQTGNSETMQRFGYWYCDKCLKRNTLCILCEQPMKKLTLCVLNCGHVGHVECLQKWFMHEEMSTCPSGCAGTLI</sequence>
<dbReference type="InterPro" id="IPR001841">
    <property type="entry name" value="Znf_RING"/>
</dbReference>
<dbReference type="STRING" id="1266660.A0A1G4J3L1"/>
<evidence type="ECO:0000313" key="5">
    <source>
        <dbReference type="EMBL" id="SCU84243.1"/>
    </source>
</evidence>
<proteinExistence type="predicted"/>
<dbReference type="PROSITE" id="PS50089">
    <property type="entry name" value="ZF_RING_2"/>
    <property type="match status" value="1"/>
</dbReference>
<keyword evidence="3" id="KW-0479">Metal-binding</keyword>
<dbReference type="InterPro" id="IPR037590">
    <property type="entry name" value="WDR24"/>
</dbReference>
<dbReference type="GO" id="GO:1904263">
    <property type="term" value="P:positive regulation of TORC1 signaling"/>
    <property type="evidence" value="ECO:0007669"/>
    <property type="project" value="TreeGrafter"/>
</dbReference>